<dbReference type="InterPro" id="IPR030678">
    <property type="entry name" value="Peptide/Ni-bd"/>
</dbReference>
<proteinExistence type="inferred from homology"/>
<dbReference type="InterPro" id="IPR039424">
    <property type="entry name" value="SBP_5"/>
</dbReference>
<dbReference type="RefSeq" id="WP_126779429.1">
    <property type="nucleotide sequence ID" value="NZ_CAUQJP010000028.1"/>
</dbReference>
<gene>
    <name evidence="6" type="ORF">CBF35_06850</name>
</gene>
<protein>
    <submittedName>
        <fullName evidence="6">Oligopeptide ABC transporter substrate-binding protein</fullName>
    </submittedName>
</protein>
<feature type="signal peptide" evidence="4">
    <location>
        <begin position="1"/>
        <end position="21"/>
    </location>
</feature>
<dbReference type="GO" id="GO:0015833">
    <property type="term" value="P:peptide transport"/>
    <property type="evidence" value="ECO:0007669"/>
    <property type="project" value="TreeGrafter"/>
</dbReference>
<feature type="chain" id="PRO_5038664068" evidence="4">
    <location>
        <begin position="22"/>
        <end position="597"/>
    </location>
</feature>
<dbReference type="PANTHER" id="PTHR30290:SF9">
    <property type="entry name" value="OLIGOPEPTIDE-BINDING PROTEIN APPA"/>
    <property type="match status" value="1"/>
</dbReference>
<name>A0A429ZR18_9ENTE</name>
<dbReference type="AlphaFoldDB" id="A0A429ZR18"/>
<keyword evidence="3 4" id="KW-0732">Signal</keyword>
<feature type="domain" description="Solute-binding protein family 5" evidence="5">
    <location>
        <begin position="119"/>
        <end position="513"/>
    </location>
</feature>
<dbReference type="InterPro" id="IPR000914">
    <property type="entry name" value="SBP_5_dom"/>
</dbReference>
<dbReference type="Gene3D" id="3.40.190.10">
    <property type="entry name" value="Periplasmic binding protein-like II"/>
    <property type="match status" value="1"/>
</dbReference>
<accession>A0A429ZR18</accession>
<dbReference type="GO" id="GO:1904680">
    <property type="term" value="F:peptide transmembrane transporter activity"/>
    <property type="evidence" value="ECO:0007669"/>
    <property type="project" value="TreeGrafter"/>
</dbReference>
<dbReference type="SUPFAM" id="SSF53850">
    <property type="entry name" value="Periplasmic binding protein-like II"/>
    <property type="match status" value="1"/>
</dbReference>
<dbReference type="EMBL" id="NGJU01000008">
    <property type="protein sequence ID" value="RST96111.1"/>
    <property type="molecule type" value="Genomic_DNA"/>
</dbReference>
<dbReference type="PROSITE" id="PS51257">
    <property type="entry name" value="PROKAR_LIPOPROTEIN"/>
    <property type="match status" value="1"/>
</dbReference>
<evidence type="ECO:0000259" key="5">
    <source>
        <dbReference type="Pfam" id="PF00496"/>
    </source>
</evidence>
<dbReference type="OrthoDB" id="9796817at2"/>
<dbReference type="PANTHER" id="PTHR30290">
    <property type="entry name" value="PERIPLASMIC BINDING COMPONENT OF ABC TRANSPORTER"/>
    <property type="match status" value="1"/>
</dbReference>
<sequence length="597" mass="67104">MEKKRILGLLTMATVATLTLAACGSGGDKGKDKGKDNAETATEDVSKFPIVASNTDKAIEGGTLDVAVVTDTQFKGLFLWELYQDAYDDHFMRPSHETLFSTDEDFVITNDGPVKMDLDQDKNLVTLTLNKDVKWSDGEKLSVEDIMYSYDIIGHKDYTGIRYDETFTNIIGMDEYHAGKSDTISGIKKVDDKTITIEYKEVSPTMLQAGGGVWSYAAPKHVLKDIPVKDLESSDAVRKSPVTFGPYKMSKITPGESVEYTPNEHYYGEKPKLEKIVFSSVPDASIVEALKAKKYDMVLSMSTDTYPTYKDLEGYEVLGREQMSYTYLGFKLGKWDKESNSVKMDENSKMADKSLRQAMGYAVDNDVVGEKFYNGLRSNASTLIPPVFKSFHNDKAEGYTQDQEKAKKLLADAGYKDTDDDGFVEDKEGKPLVIKFASMSGGETAQPLADYYMQEWKAIGLNVELSTGRLIDFQAFYDKLENDDPEIDIYQGAWSTGSDPSPSGLYGRTSPFNYSRFASEENDKMLKDINSKKSFDPEFRKKAFDDWQEYAVEEAFVIPTLYRNETMPLNTRVTGWDWHQTLNDNPWASIGVTAEKR</sequence>
<dbReference type="PIRSF" id="PIRSF002741">
    <property type="entry name" value="MppA"/>
    <property type="match status" value="1"/>
</dbReference>
<dbReference type="GeneID" id="98568083"/>
<evidence type="ECO:0000313" key="6">
    <source>
        <dbReference type="EMBL" id="RST96111.1"/>
    </source>
</evidence>
<comment type="similarity">
    <text evidence="1">Belongs to the bacterial solute-binding protein 5 family.</text>
</comment>
<keyword evidence="2" id="KW-0813">Transport</keyword>
<comment type="caution">
    <text evidence="6">The sequence shown here is derived from an EMBL/GenBank/DDBJ whole genome shotgun (WGS) entry which is preliminary data.</text>
</comment>
<dbReference type="Gene3D" id="3.10.105.10">
    <property type="entry name" value="Dipeptide-binding Protein, Domain 3"/>
    <property type="match status" value="1"/>
</dbReference>
<evidence type="ECO:0000256" key="4">
    <source>
        <dbReference type="SAM" id="SignalP"/>
    </source>
</evidence>
<evidence type="ECO:0000256" key="1">
    <source>
        <dbReference type="ARBA" id="ARBA00005695"/>
    </source>
</evidence>
<dbReference type="Pfam" id="PF00496">
    <property type="entry name" value="SBP_bac_5"/>
    <property type="match status" value="1"/>
</dbReference>
<evidence type="ECO:0000256" key="2">
    <source>
        <dbReference type="ARBA" id="ARBA00022448"/>
    </source>
</evidence>
<dbReference type="GO" id="GO:0042597">
    <property type="term" value="C:periplasmic space"/>
    <property type="evidence" value="ECO:0007669"/>
    <property type="project" value="UniProtKB-ARBA"/>
</dbReference>
<evidence type="ECO:0000256" key="3">
    <source>
        <dbReference type="ARBA" id="ARBA00022729"/>
    </source>
</evidence>
<dbReference type="Proteomes" id="UP000287239">
    <property type="component" value="Unassembled WGS sequence"/>
</dbReference>
<dbReference type="GO" id="GO:0043190">
    <property type="term" value="C:ATP-binding cassette (ABC) transporter complex"/>
    <property type="evidence" value="ECO:0007669"/>
    <property type="project" value="InterPro"/>
</dbReference>
<dbReference type="CDD" id="cd08510">
    <property type="entry name" value="PBP2_Lactococcal_OppA_like"/>
    <property type="match status" value="1"/>
</dbReference>
<reference evidence="6 7" key="1">
    <citation type="submission" date="2017-05" db="EMBL/GenBank/DDBJ databases">
        <title>Vagococcus spp. assemblies.</title>
        <authorList>
            <person name="Gulvik C.A."/>
        </authorList>
    </citation>
    <scope>NUCLEOTIDE SEQUENCE [LARGE SCALE GENOMIC DNA]</scope>
    <source>
        <strain evidence="6 7">NCFB 2777</strain>
    </source>
</reference>
<organism evidence="6 7">
    <name type="scientific">Vagococcus salmoninarum</name>
    <dbReference type="NCBI Taxonomy" id="2739"/>
    <lineage>
        <taxon>Bacteria</taxon>
        <taxon>Bacillati</taxon>
        <taxon>Bacillota</taxon>
        <taxon>Bacilli</taxon>
        <taxon>Lactobacillales</taxon>
        <taxon>Enterococcaceae</taxon>
        <taxon>Vagococcus</taxon>
    </lineage>
</organism>
<keyword evidence="7" id="KW-1185">Reference proteome</keyword>
<evidence type="ECO:0000313" key="7">
    <source>
        <dbReference type="Proteomes" id="UP000287239"/>
    </source>
</evidence>